<evidence type="ECO:0000256" key="3">
    <source>
        <dbReference type="ARBA" id="ARBA00022692"/>
    </source>
</evidence>
<dbReference type="GO" id="GO:0005886">
    <property type="term" value="C:plasma membrane"/>
    <property type="evidence" value="ECO:0007669"/>
    <property type="project" value="UniProtKB-SubCell"/>
</dbReference>
<organism evidence="7 8">
    <name type="scientific">Saccharothrix australiensis</name>
    <dbReference type="NCBI Taxonomy" id="2072"/>
    <lineage>
        <taxon>Bacteria</taxon>
        <taxon>Bacillati</taxon>
        <taxon>Actinomycetota</taxon>
        <taxon>Actinomycetes</taxon>
        <taxon>Pseudonocardiales</taxon>
        <taxon>Pseudonocardiaceae</taxon>
        <taxon>Saccharothrix</taxon>
    </lineage>
</organism>
<dbReference type="Proteomes" id="UP000282084">
    <property type="component" value="Unassembled WGS sequence"/>
</dbReference>
<dbReference type="InterPro" id="IPR050833">
    <property type="entry name" value="Poly_Biosynth_Transport"/>
</dbReference>
<feature type="transmembrane region" description="Helical" evidence="6">
    <location>
        <begin position="82"/>
        <end position="104"/>
    </location>
</feature>
<dbReference type="EMBL" id="RBXO01000001">
    <property type="protein sequence ID" value="RKT52000.1"/>
    <property type="molecule type" value="Genomic_DNA"/>
</dbReference>
<dbReference type="PANTHER" id="PTHR30250:SF11">
    <property type="entry name" value="O-ANTIGEN TRANSPORTER-RELATED"/>
    <property type="match status" value="1"/>
</dbReference>
<gene>
    <name evidence="7" type="ORF">C8E97_0491</name>
</gene>
<evidence type="ECO:0000313" key="8">
    <source>
        <dbReference type="Proteomes" id="UP000282084"/>
    </source>
</evidence>
<dbReference type="RefSeq" id="WP_121001222.1">
    <property type="nucleotide sequence ID" value="NZ_RBXO01000001.1"/>
</dbReference>
<feature type="transmembrane region" description="Helical" evidence="6">
    <location>
        <begin position="215"/>
        <end position="235"/>
    </location>
</feature>
<dbReference type="PANTHER" id="PTHR30250">
    <property type="entry name" value="PST FAMILY PREDICTED COLANIC ACID TRANSPORTER"/>
    <property type="match status" value="1"/>
</dbReference>
<evidence type="ECO:0000256" key="2">
    <source>
        <dbReference type="ARBA" id="ARBA00022475"/>
    </source>
</evidence>
<feature type="transmembrane region" description="Helical" evidence="6">
    <location>
        <begin position="297"/>
        <end position="319"/>
    </location>
</feature>
<feature type="transmembrane region" description="Helical" evidence="6">
    <location>
        <begin position="12"/>
        <end position="32"/>
    </location>
</feature>
<comment type="caution">
    <text evidence="7">The sequence shown here is derived from an EMBL/GenBank/DDBJ whole genome shotgun (WGS) entry which is preliminary data.</text>
</comment>
<feature type="transmembrane region" description="Helical" evidence="6">
    <location>
        <begin position="247"/>
        <end position="277"/>
    </location>
</feature>
<evidence type="ECO:0000256" key="1">
    <source>
        <dbReference type="ARBA" id="ARBA00004651"/>
    </source>
</evidence>
<evidence type="ECO:0000313" key="7">
    <source>
        <dbReference type="EMBL" id="RKT52000.1"/>
    </source>
</evidence>
<keyword evidence="8" id="KW-1185">Reference proteome</keyword>
<feature type="transmembrane region" description="Helical" evidence="6">
    <location>
        <begin position="362"/>
        <end position="380"/>
    </location>
</feature>
<feature type="transmembrane region" description="Helical" evidence="6">
    <location>
        <begin position="44"/>
        <end position="62"/>
    </location>
</feature>
<keyword evidence="5 6" id="KW-0472">Membrane</keyword>
<sequence length="421" mass="43047">MSGAAPAAGRSLGAVGLATLLGAALGYPLLIVAGRVLSPADAEVFLTFWGLVFGAGAAMAPIEQEVSRQAALADVAGRRTGFGAVQVVAVCAIGVVLLGLAVLLPPVASRLFGSDGTIAAVAAAGGLGFAFQFGLRGLLIGHHRVNPYSALVVAEALLRAVLLGGFVLVGLTGLVPLTIAVAAGSFAWLAFAWRGRPLLDPRTDREPWGAVVRRMFFLVLSAGLNASVLTGYPAIMKLFKDPSDGDSLSALFFALTVARLPLLLLSPVQAMAVPAVVRLSADADGRRRLRALLAKGAGVAVGVAALGTAFGALLGPWAVRFVFGESYVVESWAVAGLVWSSVLLGAVMLLAAVLVARKQVDAVLLLWALVAASSVLVLWLSPGDIVLRAVLGLVVAPTAGLVLGAWLVLRERAGSPAEPTR</sequence>
<evidence type="ECO:0000256" key="4">
    <source>
        <dbReference type="ARBA" id="ARBA00022989"/>
    </source>
</evidence>
<accession>A0A495VT22</accession>
<proteinExistence type="predicted"/>
<feature type="transmembrane region" description="Helical" evidence="6">
    <location>
        <begin position="147"/>
        <end position="168"/>
    </location>
</feature>
<feature type="transmembrane region" description="Helical" evidence="6">
    <location>
        <begin position="331"/>
        <end position="355"/>
    </location>
</feature>
<feature type="transmembrane region" description="Helical" evidence="6">
    <location>
        <begin position="386"/>
        <end position="409"/>
    </location>
</feature>
<name>A0A495VT22_9PSEU</name>
<evidence type="ECO:0000256" key="6">
    <source>
        <dbReference type="SAM" id="Phobius"/>
    </source>
</evidence>
<keyword evidence="3 6" id="KW-0812">Transmembrane</keyword>
<feature type="transmembrane region" description="Helical" evidence="6">
    <location>
        <begin position="174"/>
        <end position="194"/>
    </location>
</feature>
<dbReference type="AlphaFoldDB" id="A0A495VT22"/>
<protein>
    <submittedName>
        <fullName evidence="7">O-antigen/teichoic acid export membrane protein</fullName>
    </submittedName>
</protein>
<feature type="transmembrane region" description="Helical" evidence="6">
    <location>
        <begin position="116"/>
        <end position="135"/>
    </location>
</feature>
<evidence type="ECO:0000256" key="5">
    <source>
        <dbReference type="ARBA" id="ARBA00023136"/>
    </source>
</evidence>
<comment type="subcellular location">
    <subcellularLocation>
        <location evidence="1">Cell membrane</location>
        <topology evidence="1">Multi-pass membrane protein</topology>
    </subcellularLocation>
</comment>
<keyword evidence="4 6" id="KW-1133">Transmembrane helix</keyword>
<dbReference type="OrthoDB" id="3684353at2"/>
<keyword evidence="2" id="KW-1003">Cell membrane</keyword>
<reference evidence="7 8" key="1">
    <citation type="submission" date="2018-10" db="EMBL/GenBank/DDBJ databases">
        <title>Sequencing the genomes of 1000 actinobacteria strains.</title>
        <authorList>
            <person name="Klenk H.-P."/>
        </authorList>
    </citation>
    <scope>NUCLEOTIDE SEQUENCE [LARGE SCALE GENOMIC DNA]</scope>
    <source>
        <strain evidence="7 8">DSM 43800</strain>
    </source>
</reference>